<proteinExistence type="inferred from homology"/>
<feature type="transmembrane region" description="Helical" evidence="10">
    <location>
        <begin position="124"/>
        <end position="144"/>
    </location>
</feature>
<dbReference type="GO" id="GO:0005886">
    <property type="term" value="C:plasma membrane"/>
    <property type="evidence" value="ECO:0007669"/>
    <property type="project" value="UniProtKB-SubCell"/>
</dbReference>
<reference evidence="13" key="1">
    <citation type="journal article" date="2012" name="PLoS Negl. Trop. Dis.">
        <title>Whole genome sequences of three Treponema pallidum ssp. pertenue strains: yaws and syphilis treponemes differ in less than 0.2% of the genome sequence.</title>
        <authorList>
            <person name="Cejkova D."/>
            <person name="Zobanikova M."/>
            <person name="Chen L."/>
            <person name="Pospisilova P."/>
            <person name="Strouhal M."/>
            <person name="Qin X."/>
            <person name="Mikalova L."/>
            <person name="Norris S.J."/>
            <person name="Muzny D.M."/>
            <person name="Gibbs R.A."/>
            <person name="Fulton L.L."/>
            <person name="Sodergren E."/>
            <person name="Weinstock G.M."/>
            <person name="Smajs D."/>
        </authorList>
    </citation>
    <scope>NUCLEOTIDE SEQUENCE [LARGE SCALE GENOMIC DNA]</scope>
    <source>
        <strain evidence="13">Gauthier</strain>
    </source>
</reference>
<dbReference type="GO" id="GO:0050660">
    <property type="term" value="F:flavin adenine dinucleotide binding"/>
    <property type="evidence" value="ECO:0007669"/>
    <property type="project" value="InterPro"/>
</dbReference>
<dbReference type="SUPFAM" id="SSF54631">
    <property type="entry name" value="CBS-domain pair"/>
    <property type="match status" value="1"/>
</dbReference>
<dbReference type="PANTHER" id="PTHR22777">
    <property type="entry name" value="HEMOLYSIN-RELATED"/>
    <property type="match status" value="1"/>
</dbReference>
<keyword evidence="8 9" id="KW-0472">Membrane</keyword>
<dbReference type="InterPro" id="IPR046342">
    <property type="entry name" value="CBS_dom_sf"/>
</dbReference>
<dbReference type="KEGG" id="tpg:TPEGAU_0027"/>
<keyword evidence="3" id="KW-1003">Cell membrane</keyword>
<sequence>MSTLKGALQRGGVQGCMALSLRFWCFSPSGELRVSVLSVSAAFGVLVVLLVLSMLFSAAETAFCALNTLRLRYLYEKRHARARVAMRILRRKNFYLAAVVIGNTLASSALSAVIALFARALFGIHAVGWSIGAGTVLTLLFGEIIPKSLALCRPNAVALHTARFLQWSALMLTPFVQVFCMARSALLRLARVACHTPSLRVTDDDLHTVLYAGEADGTVTSRERALYQRILHSASLTARDIMTCRAQLIAVPRASSLAEAIACAQKMRVSRVPVYERSVDWIIGIFDVKKFLCSEEVDGRDLEECGTLMQHVSAPVFVFECTRLAYVQHKLRAHSRAVAIVLDEYGGTAGLVTKHNIYQAFFKSSAHEFPVNSTGPQVTRAGVRAYIFPGSLRLDEINDLLGTDFSSCTSETLAGLIMEYTGCIPDPGTTVVFGSWRCVVLQLHVRRIVRVRFEFQG</sequence>
<evidence type="ECO:0000256" key="8">
    <source>
        <dbReference type="ARBA" id="ARBA00023136"/>
    </source>
</evidence>
<name>A0AAU8PRG0_TREPG</name>
<dbReference type="SUPFAM" id="SSF56176">
    <property type="entry name" value="FAD-binding/transporter-associated domain-like"/>
    <property type="match status" value="1"/>
</dbReference>
<organism evidence="12 13">
    <name type="scientific">Treponema pallidum subsp. pertenue (strain Gauthier)</name>
    <dbReference type="NCBI Taxonomy" id="491080"/>
    <lineage>
        <taxon>Bacteria</taxon>
        <taxon>Pseudomonadati</taxon>
        <taxon>Spirochaetota</taxon>
        <taxon>Spirochaetia</taxon>
        <taxon>Spirochaetales</taxon>
        <taxon>Treponemataceae</taxon>
        <taxon>Treponema</taxon>
    </lineage>
</organism>
<dbReference type="InterPro" id="IPR036318">
    <property type="entry name" value="FAD-bd_PCMH-like_sf"/>
</dbReference>
<evidence type="ECO:0000256" key="7">
    <source>
        <dbReference type="ARBA" id="ARBA00023122"/>
    </source>
</evidence>
<accession>A0AAU8PRG0</accession>
<dbReference type="Pfam" id="PF01595">
    <property type="entry name" value="CNNM"/>
    <property type="match status" value="1"/>
</dbReference>
<feature type="transmembrane region" description="Helical" evidence="10">
    <location>
        <begin position="41"/>
        <end position="73"/>
    </location>
</feature>
<dbReference type="SMART" id="SM01091">
    <property type="entry name" value="CorC_HlyC"/>
    <property type="match status" value="1"/>
</dbReference>
<keyword evidence="6 9" id="KW-1133">Transmembrane helix</keyword>
<feature type="domain" description="CNNM transmembrane" evidence="11">
    <location>
        <begin position="35"/>
        <end position="224"/>
    </location>
</feature>
<comment type="subcellular location">
    <subcellularLocation>
        <location evidence="1">Cell membrane</location>
        <topology evidence="1">Multi-pass membrane protein</topology>
    </subcellularLocation>
</comment>
<dbReference type="Pfam" id="PF03471">
    <property type="entry name" value="CorC_HlyC"/>
    <property type="match status" value="1"/>
</dbReference>
<evidence type="ECO:0000256" key="1">
    <source>
        <dbReference type="ARBA" id="ARBA00004651"/>
    </source>
</evidence>
<evidence type="ECO:0000256" key="9">
    <source>
        <dbReference type="PROSITE-ProRule" id="PRU01193"/>
    </source>
</evidence>
<keyword evidence="4 9" id="KW-0812">Transmembrane</keyword>
<dbReference type="Proteomes" id="UP000008192">
    <property type="component" value="Chromosome"/>
</dbReference>
<evidence type="ECO:0000256" key="2">
    <source>
        <dbReference type="ARBA" id="ARBA00006337"/>
    </source>
</evidence>
<evidence type="ECO:0000313" key="13">
    <source>
        <dbReference type="Proteomes" id="UP000008192"/>
    </source>
</evidence>
<evidence type="ECO:0000259" key="11">
    <source>
        <dbReference type="PROSITE" id="PS51846"/>
    </source>
</evidence>
<dbReference type="PROSITE" id="PS51846">
    <property type="entry name" value="CNNM"/>
    <property type="match status" value="1"/>
</dbReference>
<keyword evidence="5" id="KW-0677">Repeat</keyword>
<dbReference type="RefSeq" id="WP_014342235.1">
    <property type="nucleotide sequence ID" value="NC_016843.1"/>
</dbReference>
<keyword evidence="7" id="KW-0129">CBS domain</keyword>
<comment type="similarity">
    <text evidence="2">Belongs to the UPF0053 family.</text>
</comment>
<evidence type="ECO:0000256" key="10">
    <source>
        <dbReference type="SAM" id="Phobius"/>
    </source>
</evidence>
<dbReference type="InterPro" id="IPR016169">
    <property type="entry name" value="FAD-bd_PCMH_sub2"/>
</dbReference>
<feature type="transmembrane region" description="Helical" evidence="10">
    <location>
        <begin position="94"/>
        <end position="118"/>
    </location>
</feature>
<protein>
    <submittedName>
        <fullName evidence="12">Hemolysin HlyC</fullName>
    </submittedName>
</protein>
<dbReference type="Gene3D" id="3.10.580.10">
    <property type="entry name" value="CBS-domain"/>
    <property type="match status" value="1"/>
</dbReference>
<feature type="transmembrane region" description="Helical" evidence="10">
    <location>
        <begin position="164"/>
        <end position="186"/>
    </location>
</feature>
<dbReference type="CDD" id="cd04590">
    <property type="entry name" value="CBS_pair_CorC_HlyC_assoc"/>
    <property type="match status" value="1"/>
</dbReference>
<evidence type="ECO:0000313" key="12">
    <source>
        <dbReference type="EMBL" id="AEZ59277.1"/>
    </source>
</evidence>
<evidence type="ECO:0000256" key="6">
    <source>
        <dbReference type="ARBA" id="ARBA00022989"/>
    </source>
</evidence>
<evidence type="ECO:0000256" key="3">
    <source>
        <dbReference type="ARBA" id="ARBA00022475"/>
    </source>
</evidence>
<dbReference type="PANTHER" id="PTHR22777:SF32">
    <property type="entry name" value="UPF0053 INNER MEMBRANE PROTEIN YFJD"/>
    <property type="match status" value="1"/>
</dbReference>
<dbReference type="InterPro" id="IPR044751">
    <property type="entry name" value="Ion_transp-like_CBS"/>
</dbReference>
<dbReference type="AlphaFoldDB" id="A0AAU8PRG0"/>
<dbReference type="EMBL" id="CP002376">
    <property type="protein sequence ID" value="AEZ59277.1"/>
    <property type="molecule type" value="Genomic_DNA"/>
</dbReference>
<gene>
    <name evidence="12" type="ordered locus">TPEGAU_0027</name>
</gene>
<dbReference type="Gene3D" id="3.30.465.10">
    <property type="match status" value="1"/>
</dbReference>
<dbReference type="InterPro" id="IPR002550">
    <property type="entry name" value="CNNM"/>
</dbReference>
<evidence type="ECO:0000256" key="4">
    <source>
        <dbReference type="ARBA" id="ARBA00022692"/>
    </source>
</evidence>
<evidence type="ECO:0000256" key="5">
    <source>
        <dbReference type="ARBA" id="ARBA00022737"/>
    </source>
</evidence>
<dbReference type="InterPro" id="IPR005170">
    <property type="entry name" value="Transptr-assoc_dom"/>
</dbReference>